<sequence>MGTHNRFQFQPNMVIMNDRRYWLGAWIQYNSSHRLGEVQSIAANFQALEGDEGQGNQPLRSLSGRIQFQGLQAYEEEHHCIVRVLSSPTACPISDRLQSDDSISHLDLSGPNLSYESKQNETIYKFQDSHESTSNSCASDAFADKQNRVALQQQVVCFLLGIFLHPCWLTVASLFTRCTPIKSFEEFTIGIFEFAWSNIPSTTGFWEEFIHALDDNNTESVKLAILRAKFRLSIGPIAAPPIGTRYERLA</sequence>
<accession>A0A3N4HLL6</accession>
<dbReference type="Proteomes" id="UP000275078">
    <property type="component" value="Unassembled WGS sequence"/>
</dbReference>
<protein>
    <submittedName>
        <fullName evidence="1">Uncharacterized protein</fullName>
    </submittedName>
</protein>
<proteinExistence type="predicted"/>
<dbReference type="AlphaFoldDB" id="A0A3N4HLL6"/>
<dbReference type="EMBL" id="ML119838">
    <property type="protein sequence ID" value="RPA72971.1"/>
    <property type="molecule type" value="Genomic_DNA"/>
</dbReference>
<evidence type="ECO:0000313" key="2">
    <source>
        <dbReference type="Proteomes" id="UP000275078"/>
    </source>
</evidence>
<reference evidence="1 2" key="1">
    <citation type="journal article" date="2018" name="Nat. Ecol. Evol.">
        <title>Pezizomycetes genomes reveal the molecular basis of ectomycorrhizal truffle lifestyle.</title>
        <authorList>
            <person name="Murat C."/>
            <person name="Payen T."/>
            <person name="Noel B."/>
            <person name="Kuo A."/>
            <person name="Morin E."/>
            <person name="Chen J."/>
            <person name="Kohler A."/>
            <person name="Krizsan K."/>
            <person name="Balestrini R."/>
            <person name="Da Silva C."/>
            <person name="Montanini B."/>
            <person name="Hainaut M."/>
            <person name="Levati E."/>
            <person name="Barry K.W."/>
            <person name="Belfiori B."/>
            <person name="Cichocki N."/>
            <person name="Clum A."/>
            <person name="Dockter R.B."/>
            <person name="Fauchery L."/>
            <person name="Guy J."/>
            <person name="Iotti M."/>
            <person name="Le Tacon F."/>
            <person name="Lindquist E.A."/>
            <person name="Lipzen A."/>
            <person name="Malagnac F."/>
            <person name="Mello A."/>
            <person name="Molinier V."/>
            <person name="Miyauchi S."/>
            <person name="Poulain J."/>
            <person name="Riccioni C."/>
            <person name="Rubini A."/>
            <person name="Sitrit Y."/>
            <person name="Splivallo R."/>
            <person name="Traeger S."/>
            <person name="Wang M."/>
            <person name="Zifcakova L."/>
            <person name="Wipf D."/>
            <person name="Zambonelli A."/>
            <person name="Paolocci F."/>
            <person name="Nowrousian M."/>
            <person name="Ottonello S."/>
            <person name="Baldrian P."/>
            <person name="Spatafora J.W."/>
            <person name="Henrissat B."/>
            <person name="Nagy L.G."/>
            <person name="Aury J.M."/>
            <person name="Wincker P."/>
            <person name="Grigoriev I.V."/>
            <person name="Bonfante P."/>
            <person name="Martin F.M."/>
        </authorList>
    </citation>
    <scope>NUCLEOTIDE SEQUENCE [LARGE SCALE GENOMIC DNA]</scope>
    <source>
        <strain evidence="1 2">RN42</strain>
    </source>
</reference>
<gene>
    <name evidence="1" type="ORF">BJ508DRAFT_314238</name>
</gene>
<name>A0A3N4HLL6_ASCIM</name>
<organism evidence="1 2">
    <name type="scientific">Ascobolus immersus RN42</name>
    <dbReference type="NCBI Taxonomy" id="1160509"/>
    <lineage>
        <taxon>Eukaryota</taxon>
        <taxon>Fungi</taxon>
        <taxon>Dikarya</taxon>
        <taxon>Ascomycota</taxon>
        <taxon>Pezizomycotina</taxon>
        <taxon>Pezizomycetes</taxon>
        <taxon>Pezizales</taxon>
        <taxon>Ascobolaceae</taxon>
        <taxon>Ascobolus</taxon>
    </lineage>
</organism>
<evidence type="ECO:0000313" key="1">
    <source>
        <dbReference type="EMBL" id="RPA72971.1"/>
    </source>
</evidence>
<keyword evidence="2" id="KW-1185">Reference proteome</keyword>